<protein>
    <submittedName>
        <fullName evidence="1">Uncharacterized protein</fullName>
    </submittedName>
</protein>
<accession>A0A2M6XE82</accession>
<dbReference type="Proteomes" id="UP000228996">
    <property type="component" value="Unassembled WGS sequence"/>
</dbReference>
<comment type="caution">
    <text evidence="1">The sequence shown here is derived from an EMBL/GenBank/DDBJ whole genome shotgun (WGS) entry which is preliminary data.</text>
</comment>
<dbReference type="AlphaFoldDB" id="A0A2M6XE82"/>
<evidence type="ECO:0000313" key="2">
    <source>
        <dbReference type="Proteomes" id="UP000228996"/>
    </source>
</evidence>
<dbReference type="EMBL" id="PEYO01000002">
    <property type="protein sequence ID" value="PIU03937.1"/>
    <property type="molecule type" value="Genomic_DNA"/>
</dbReference>
<sequence length="105" mass="12515">MSTIFYDHLIEFEEIEVALSVHNLDPKTKKEVSQMIEETIHYRMMNVILTNLPKEHHQDFLERFYQAPHDEGLFDYLKEKVGNIEDLLSQEIEKVKKELLADLKI</sequence>
<organism evidence="1 2">
    <name type="scientific">Candidatus Shapirobacteria bacterium CG08_land_8_20_14_0_20_39_18</name>
    <dbReference type="NCBI Taxonomy" id="1974883"/>
    <lineage>
        <taxon>Bacteria</taxon>
        <taxon>Candidatus Shapironibacteriota</taxon>
    </lineage>
</organism>
<name>A0A2M6XE82_9BACT</name>
<gene>
    <name evidence="1" type="ORF">COT44_00210</name>
</gene>
<proteinExistence type="predicted"/>
<evidence type="ECO:0000313" key="1">
    <source>
        <dbReference type="EMBL" id="PIU03937.1"/>
    </source>
</evidence>
<reference evidence="2" key="1">
    <citation type="submission" date="2017-09" db="EMBL/GenBank/DDBJ databases">
        <title>Depth-based differentiation of microbial function through sediment-hosted aquifers and enrichment of novel symbionts in the deep terrestrial subsurface.</title>
        <authorList>
            <person name="Probst A.J."/>
            <person name="Ladd B."/>
            <person name="Jarett J.K."/>
            <person name="Geller-Mcgrath D.E."/>
            <person name="Sieber C.M.K."/>
            <person name="Emerson J.B."/>
            <person name="Anantharaman K."/>
            <person name="Thomas B.C."/>
            <person name="Malmstrom R."/>
            <person name="Stieglmeier M."/>
            <person name="Klingl A."/>
            <person name="Woyke T."/>
            <person name="Ryan C.M."/>
            <person name="Banfield J.F."/>
        </authorList>
    </citation>
    <scope>NUCLEOTIDE SEQUENCE [LARGE SCALE GENOMIC DNA]</scope>
</reference>